<accession>A0A0V7ZNH0</accession>
<reference evidence="1 2" key="1">
    <citation type="journal article" date="2015" name="Genome Announc.">
        <title>Draft Genome of the Euendolithic (true boring) Cyanobacterium Mastigocoleus testarum strain BC008.</title>
        <authorList>
            <person name="Guida B.S."/>
            <person name="Garcia-Pichel F."/>
        </authorList>
    </citation>
    <scope>NUCLEOTIDE SEQUENCE [LARGE SCALE GENOMIC DNA]</scope>
    <source>
        <strain evidence="1 2">BC008</strain>
    </source>
</reference>
<protein>
    <submittedName>
        <fullName evidence="1">Uncharacterized protein</fullName>
    </submittedName>
</protein>
<keyword evidence="2" id="KW-1185">Reference proteome</keyword>
<dbReference type="EMBL" id="LMTZ01000104">
    <property type="protein sequence ID" value="KST65775.1"/>
    <property type="molecule type" value="Genomic_DNA"/>
</dbReference>
<organism evidence="1 2">
    <name type="scientific">Mastigocoleus testarum BC008</name>
    <dbReference type="NCBI Taxonomy" id="371196"/>
    <lineage>
        <taxon>Bacteria</taxon>
        <taxon>Bacillati</taxon>
        <taxon>Cyanobacteriota</taxon>
        <taxon>Cyanophyceae</taxon>
        <taxon>Nostocales</taxon>
        <taxon>Hapalosiphonaceae</taxon>
        <taxon>Mastigocoleus</taxon>
    </lineage>
</organism>
<evidence type="ECO:0000313" key="2">
    <source>
        <dbReference type="Proteomes" id="UP000053372"/>
    </source>
</evidence>
<evidence type="ECO:0000313" key="1">
    <source>
        <dbReference type="EMBL" id="KST65775.1"/>
    </source>
</evidence>
<sequence>MNKNKQLAMNNVDLVAPGEQAVVYETIVELAGDIFVMQRSMNLARHGQMCIDYKYQHVDI</sequence>
<dbReference type="Proteomes" id="UP000053372">
    <property type="component" value="Unassembled WGS sequence"/>
</dbReference>
<name>A0A0V7ZNH0_9CYAN</name>
<comment type="caution">
    <text evidence="1">The sequence shown here is derived from an EMBL/GenBank/DDBJ whole genome shotgun (WGS) entry which is preliminary data.</text>
</comment>
<dbReference type="AlphaFoldDB" id="A0A0V7ZNH0"/>
<gene>
    <name evidence="1" type="ORF">BC008_22630</name>
</gene>
<proteinExistence type="predicted"/>